<dbReference type="InterPro" id="IPR036116">
    <property type="entry name" value="FN3_sf"/>
</dbReference>
<evidence type="ECO:0000256" key="2">
    <source>
        <dbReference type="ARBA" id="ARBA00022670"/>
    </source>
</evidence>
<feature type="domain" description="Fibronectin type-III" evidence="9">
    <location>
        <begin position="679"/>
        <end position="791"/>
    </location>
</feature>
<keyword evidence="4" id="KW-0720">Serine protease</keyword>
<evidence type="ECO:0000256" key="3">
    <source>
        <dbReference type="ARBA" id="ARBA00022801"/>
    </source>
</evidence>
<dbReference type="SUPFAM" id="SSF49265">
    <property type="entry name" value="Fibronectin type III"/>
    <property type="match status" value="1"/>
</dbReference>
<keyword evidence="7" id="KW-1133">Transmembrane helix</keyword>
<dbReference type="SUPFAM" id="SSF52743">
    <property type="entry name" value="Subtilisin-like"/>
    <property type="match status" value="1"/>
</dbReference>
<evidence type="ECO:0000313" key="11">
    <source>
        <dbReference type="Proteomes" id="UP000291832"/>
    </source>
</evidence>
<feature type="chain" id="PRO_5020875213" evidence="8">
    <location>
        <begin position="29"/>
        <end position="863"/>
    </location>
</feature>
<keyword evidence="11" id="KW-1185">Reference proteome</keyword>
<sequence length="863" mass="85807">MRRAALSGVAVCAAIPLLLMLVGPAAHAEDAPAATPGSTLVDRIVEAAEAGATAPAELSEEASLPADGGGSLTFDAAERITATVMFAAAPDDAVLAAVGAIAEIDELQSPFPAALVRVAPAELQALATLPGVVSVTPALRPFAGGVAATTLAAGPVAAAPRAAVAEADACGPIPIEADGPLRSDEARERFGVDGAGVTVGIISDSFASLASPTSWADDVASGALPGPGNPCGYETPVHIVSDANVAGDEGRAMAQLVHGIAPGATLMFADAGSNDFGMANNIDALVAAGADIIVDDITWPQETAYQQGFISVAIEAAKAQGVAYFTSAGNSTGVGTVGASTGRPLSSWSTTAYRAAVCPDWLVTGPDDPLAGATDIDCLDFDTDPATETPYDTLVTRDSATVPSVGLNVIGSIGEPAFGVTTSYEWRFYAVEPGVPTPQLIGQASQIADVLPGSTGQVTVPTGSEIRAVMVRTGHDPAAPDPAVLLNFIRGGDVIAERAHLGDGVTDRVGPTTFGHAGDGSGLSVASLDWEDPAEVRSYSSLGPATLLFEPVSREAPAPAGPLAAPVTPATPNIAAVDGTQTTFFGDDTGEPGEPEYRFFGTSAAAPNTAAVAALALSYRPQLTGAELSTRIQDTARGTAAGGPVNPYLAVGHSDADVFGAGIVDATALLEGLTSLPVTPQGLRSGTVTSDSVELAWDPVADASGLRLQLVPLATAVADADGASAAAARAADDAPGVVAVELDAGATSYRFAKLSASTVYAISLTAVNPVGESPAATIEVTTAAAPVTPPPTVTPVDPPVTQVAQAPLAQTGGSGSLPLVLAGVALLLVGAGVVTAVAIRRRRAAAAAATDDAVSERGAEGPQ</sequence>
<dbReference type="EMBL" id="SHKI01000003">
    <property type="protein sequence ID" value="RZT66527.1"/>
    <property type="molecule type" value="Genomic_DNA"/>
</dbReference>
<gene>
    <name evidence="10" type="ORF">EV139_0646</name>
</gene>
<dbReference type="PROSITE" id="PS50853">
    <property type="entry name" value="FN3"/>
    <property type="match status" value="1"/>
</dbReference>
<name>A0A4Q7U0X2_9MICO</name>
<protein>
    <submittedName>
        <fullName evidence="10">LPXTG-motif cell wall-anchored protein</fullName>
    </submittedName>
</protein>
<evidence type="ECO:0000313" key="10">
    <source>
        <dbReference type="EMBL" id="RZT66527.1"/>
    </source>
</evidence>
<dbReference type="GO" id="GO:0000272">
    <property type="term" value="P:polysaccharide catabolic process"/>
    <property type="evidence" value="ECO:0007669"/>
    <property type="project" value="UniProtKB-KW"/>
</dbReference>
<dbReference type="SMART" id="SM00060">
    <property type="entry name" value="FN3"/>
    <property type="match status" value="1"/>
</dbReference>
<organism evidence="10 11">
    <name type="scientific">Leucobacter luti</name>
    <dbReference type="NCBI Taxonomy" id="340320"/>
    <lineage>
        <taxon>Bacteria</taxon>
        <taxon>Bacillati</taxon>
        <taxon>Actinomycetota</taxon>
        <taxon>Actinomycetes</taxon>
        <taxon>Micrococcales</taxon>
        <taxon>Microbacteriaceae</taxon>
        <taxon>Leucobacter</taxon>
    </lineage>
</organism>
<dbReference type="GO" id="GO:0004252">
    <property type="term" value="F:serine-type endopeptidase activity"/>
    <property type="evidence" value="ECO:0007669"/>
    <property type="project" value="InterPro"/>
</dbReference>
<dbReference type="PANTHER" id="PTHR43806:SF11">
    <property type="entry name" value="CEREVISIN-RELATED"/>
    <property type="match status" value="1"/>
</dbReference>
<dbReference type="NCBIfam" id="TIGR01167">
    <property type="entry name" value="LPXTG_anchor"/>
    <property type="match status" value="1"/>
</dbReference>
<evidence type="ECO:0000256" key="8">
    <source>
        <dbReference type="SAM" id="SignalP"/>
    </source>
</evidence>
<evidence type="ECO:0000256" key="6">
    <source>
        <dbReference type="ARBA" id="ARBA00023326"/>
    </source>
</evidence>
<keyword evidence="6" id="KW-0624">Polysaccharide degradation</keyword>
<dbReference type="InterPro" id="IPR023828">
    <property type="entry name" value="Peptidase_S8_Ser-AS"/>
</dbReference>
<keyword evidence="8" id="KW-0732">Signal</keyword>
<dbReference type="RefSeq" id="WP_157992974.1">
    <property type="nucleotide sequence ID" value="NZ_QYAG01000001.1"/>
</dbReference>
<comment type="similarity">
    <text evidence="1">Belongs to the peptidase S8 family.</text>
</comment>
<accession>A0A4Q7U0X2</accession>
<feature type="signal peptide" evidence="8">
    <location>
        <begin position="1"/>
        <end position="28"/>
    </location>
</feature>
<proteinExistence type="inferred from homology"/>
<dbReference type="OrthoDB" id="9813435at2"/>
<keyword evidence="5" id="KW-0326">Glycosidase</keyword>
<keyword evidence="3" id="KW-0378">Hydrolase</keyword>
<dbReference type="GO" id="GO:0016798">
    <property type="term" value="F:hydrolase activity, acting on glycosyl bonds"/>
    <property type="evidence" value="ECO:0007669"/>
    <property type="project" value="UniProtKB-KW"/>
</dbReference>
<comment type="caution">
    <text evidence="10">The sequence shown here is derived from an EMBL/GenBank/DDBJ whole genome shotgun (WGS) entry which is preliminary data.</text>
</comment>
<evidence type="ECO:0000256" key="1">
    <source>
        <dbReference type="ARBA" id="ARBA00011073"/>
    </source>
</evidence>
<feature type="transmembrane region" description="Helical" evidence="7">
    <location>
        <begin position="817"/>
        <end position="839"/>
    </location>
</feature>
<dbReference type="Gene3D" id="3.40.50.200">
    <property type="entry name" value="Peptidase S8/S53 domain"/>
    <property type="match status" value="2"/>
</dbReference>
<dbReference type="InterPro" id="IPR013783">
    <property type="entry name" value="Ig-like_fold"/>
</dbReference>
<dbReference type="InterPro" id="IPR000209">
    <property type="entry name" value="Peptidase_S8/S53_dom"/>
</dbReference>
<keyword evidence="7" id="KW-0472">Membrane</keyword>
<dbReference type="Proteomes" id="UP000291832">
    <property type="component" value="Unassembled WGS sequence"/>
</dbReference>
<keyword evidence="6" id="KW-0119">Carbohydrate metabolism</keyword>
<dbReference type="AlphaFoldDB" id="A0A4Q7U0X2"/>
<dbReference type="CDD" id="cd00063">
    <property type="entry name" value="FN3"/>
    <property type="match status" value="1"/>
</dbReference>
<keyword evidence="2" id="KW-0645">Protease</keyword>
<evidence type="ECO:0000259" key="9">
    <source>
        <dbReference type="PROSITE" id="PS50853"/>
    </source>
</evidence>
<dbReference type="InterPro" id="IPR050131">
    <property type="entry name" value="Peptidase_S8_subtilisin-like"/>
</dbReference>
<dbReference type="Gene3D" id="2.60.40.10">
    <property type="entry name" value="Immunoglobulins"/>
    <property type="match status" value="1"/>
</dbReference>
<dbReference type="InterPro" id="IPR036852">
    <property type="entry name" value="Peptidase_S8/S53_dom_sf"/>
</dbReference>
<evidence type="ECO:0000256" key="5">
    <source>
        <dbReference type="ARBA" id="ARBA00023295"/>
    </source>
</evidence>
<dbReference type="Pfam" id="PF00082">
    <property type="entry name" value="Peptidase_S8"/>
    <property type="match status" value="1"/>
</dbReference>
<evidence type="ECO:0000256" key="4">
    <source>
        <dbReference type="ARBA" id="ARBA00022825"/>
    </source>
</evidence>
<dbReference type="GO" id="GO:0006508">
    <property type="term" value="P:proteolysis"/>
    <property type="evidence" value="ECO:0007669"/>
    <property type="project" value="UniProtKB-KW"/>
</dbReference>
<dbReference type="InterPro" id="IPR003961">
    <property type="entry name" value="FN3_dom"/>
</dbReference>
<dbReference type="PROSITE" id="PS00138">
    <property type="entry name" value="SUBTILASE_SER"/>
    <property type="match status" value="1"/>
</dbReference>
<reference evidence="10 11" key="1">
    <citation type="journal article" date="2015" name="Stand. Genomic Sci.">
        <title>Genomic Encyclopedia of Bacterial and Archaeal Type Strains, Phase III: the genomes of soil and plant-associated and newly described type strains.</title>
        <authorList>
            <person name="Whitman W.B."/>
            <person name="Woyke T."/>
            <person name="Klenk H.P."/>
            <person name="Zhou Y."/>
            <person name="Lilburn T.G."/>
            <person name="Beck B.J."/>
            <person name="De Vos P."/>
            <person name="Vandamme P."/>
            <person name="Eisen J.A."/>
            <person name="Garrity G."/>
            <person name="Hugenholtz P."/>
            <person name="Kyrpides N.C."/>
        </authorList>
    </citation>
    <scope>NUCLEOTIDE SEQUENCE [LARGE SCALE GENOMIC DNA]</scope>
    <source>
        <strain evidence="10 11">RF6</strain>
    </source>
</reference>
<dbReference type="PANTHER" id="PTHR43806">
    <property type="entry name" value="PEPTIDASE S8"/>
    <property type="match status" value="1"/>
</dbReference>
<evidence type="ECO:0000256" key="7">
    <source>
        <dbReference type="SAM" id="Phobius"/>
    </source>
</evidence>
<keyword evidence="7" id="KW-0812">Transmembrane</keyword>